<feature type="chain" id="PRO_5012720267" description="Glycosyl hydrolase" evidence="2">
    <location>
        <begin position="31"/>
        <end position="425"/>
    </location>
</feature>
<dbReference type="PROSITE" id="PS51318">
    <property type="entry name" value="TAT"/>
    <property type="match status" value="1"/>
</dbReference>
<protein>
    <recommendedName>
        <fullName evidence="5">Glycosyl hydrolase</fullName>
    </recommendedName>
</protein>
<dbReference type="PANTHER" id="PTHR47791">
    <property type="entry name" value="MEIOTICALLY UP-REGULATED GENE 191 PROTEIN"/>
    <property type="match status" value="1"/>
</dbReference>
<dbReference type="Pfam" id="PF03663">
    <property type="entry name" value="Glyco_hydro_76"/>
    <property type="match status" value="1"/>
</dbReference>
<dbReference type="SUPFAM" id="SSF48208">
    <property type="entry name" value="Six-hairpin glycosidases"/>
    <property type="match status" value="1"/>
</dbReference>
<feature type="signal peptide" evidence="2">
    <location>
        <begin position="1"/>
        <end position="30"/>
    </location>
</feature>
<feature type="region of interest" description="Disordered" evidence="1">
    <location>
        <begin position="23"/>
        <end position="51"/>
    </location>
</feature>
<proteinExistence type="predicted"/>
<keyword evidence="2" id="KW-0732">Signal</keyword>
<organism evidence="3 4">
    <name type="scientific">Brachybacterium alimentarium</name>
    <dbReference type="NCBI Taxonomy" id="47845"/>
    <lineage>
        <taxon>Bacteria</taxon>
        <taxon>Bacillati</taxon>
        <taxon>Actinomycetota</taxon>
        <taxon>Actinomycetes</taxon>
        <taxon>Micrococcales</taxon>
        <taxon>Dermabacteraceae</taxon>
        <taxon>Brachybacterium</taxon>
    </lineage>
</organism>
<reference evidence="3 4" key="1">
    <citation type="journal article" date="2017" name="Elife">
        <title>Extensive horizontal gene transfer in cheese-associated bacteria.</title>
        <authorList>
            <person name="Bonham K.S."/>
            <person name="Wolfe B.E."/>
            <person name="Dutton R.J."/>
        </authorList>
    </citation>
    <scope>NUCLEOTIDE SEQUENCE [LARGE SCALE GENOMIC DNA]</scope>
    <source>
        <strain evidence="3 4">341_9</strain>
    </source>
</reference>
<evidence type="ECO:0000313" key="3">
    <source>
        <dbReference type="EMBL" id="PCC38314.1"/>
    </source>
</evidence>
<dbReference type="GO" id="GO:0005975">
    <property type="term" value="P:carbohydrate metabolic process"/>
    <property type="evidence" value="ECO:0007669"/>
    <property type="project" value="InterPro"/>
</dbReference>
<dbReference type="Gene3D" id="1.50.10.20">
    <property type="match status" value="1"/>
</dbReference>
<keyword evidence="4" id="KW-1185">Reference proteome</keyword>
<dbReference type="InterPro" id="IPR006311">
    <property type="entry name" value="TAT_signal"/>
</dbReference>
<sequence>MTAPHSPSRRGVLAATALGGGGLAVSPAVAAPGERTEPAMTENQPSRPLPADEATSRALAAAKALLESFRAETDPDMLIERVPRQEEDPEFTYVWPLSQARAAVTELIAAVSGSRGEHDSGELDLAAADAALIRAQEHYWYPQGGTTGLPGYTAATDSAQGANGDFFYDDNDWIALLEIEQHLLTGADAGDLERAGTLLQLFRSGESTDPSLPCPGGIFWTQGDWNTCRNTVSTFPSAKVALRLHQITGEDQALEDALRWMDWGRDTLLDPEKGLFWDNIDLDGTVDKTFWTYNQGVPLGCEALAFEITGDHVHRERAAALADAVIAHYSPFVEDSAFDDQPIQFNAILLSNLLMAESILGGHIPGRKITQSYAQRLWENRRDPETDLINGSRETDEGTHLLDQAGFARTLALAAMPRAQWTHLN</sequence>
<accession>A0A2A3YG95</accession>
<evidence type="ECO:0000256" key="1">
    <source>
        <dbReference type="SAM" id="MobiDB-lite"/>
    </source>
</evidence>
<dbReference type="RefSeq" id="WP_096197629.1">
    <property type="nucleotide sequence ID" value="NZ_NRGR01000024.1"/>
</dbReference>
<gene>
    <name evidence="3" type="ORF">CIK66_14870</name>
</gene>
<comment type="caution">
    <text evidence="3">The sequence shown here is derived from an EMBL/GenBank/DDBJ whole genome shotgun (WGS) entry which is preliminary data.</text>
</comment>
<dbReference type="InterPro" id="IPR053169">
    <property type="entry name" value="MUG_Protein"/>
</dbReference>
<dbReference type="Proteomes" id="UP000218598">
    <property type="component" value="Unassembled WGS sequence"/>
</dbReference>
<evidence type="ECO:0000313" key="4">
    <source>
        <dbReference type="Proteomes" id="UP000218598"/>
    </source>
</evidence>
<dbReference type="PANTHER" id="PTHR47791:SF4">
    <property type="entry name" value="(PUTATIVE SECRETED PROTEIN)-RELATED"/>
    <property type="match status" value="1"/>
</dbReference>
<evidence type="ECO:0000256" key="2">
    <source>
        <dbReference type="SAM" id="SignalP"/>
    </source>
</evidence>
<dbReference type="AlphaFoldDB" id="A0A2A3YG95"/>
<dbReference type="OrthoDB" id="2505409at2"/>
<dbReference type="EMBL" id="NRGR01000024">
    <property type="protein sequence ID" value="PCC38314.1"/>
    <property type="molecule type" value="Genomic_DNA"/>
</dbReference>
<evidence type="ECO:0008006" key="5">
    <source>
        <dbReference type="Google" id="ProtNLM"/>
    </source>
</evidence>
<dbReference type="InterPro" id="IPR008928">
    <property type="entry name" value="6-hairpin_glycosidase_sf"/>
</dbReference>
<name>A0A2A3YG95_9MICO</name>
<dbReference type="InterPro" id="IPR005198">
    <property type="entry name" value="Glyco_hydro_76"/>
</dbReference>